<reference evidence="1" key="1">
    <citation type="submission" date="2023-02" db="EMBL/GenBank/DDBJ databases">
        <title>Description of Roseinatronobacter alkalisoli sp. nov., an alkaliphilic bacerium isolated from soda soil.</title>
        <authorList>
            <person name="Wei W."/>
        </authorList>
    </citation>
    <scope>NUCLEOTIDE SEQUENCE</scope>
    <source>
        <strain evidence="1">HJB301</strain>
    </source>
</reference>
<dbReference type="Proteomes" id="UP001431784">
    <property type="component" value="Unassembled WGS sequence"/>
</dbReference>
<evidence type="ECO:0000313" key="2">
    <source>
        <dbReference type="Proteomes" id="UP001431784"/>
    </source>
</evidence>
<accession>A0ABT5T7I8</accession>
<name>A0ABT5T7I8_9RHOB</name>
<sequence>MDIALHLGAHLTDEGRLLRCLSKNHGLLADQGIEVPEHARYRDLLLGLAQADRDAPLGPDAGQVLLDSLLDGENPKRLILSEPDILAWPGGAARKAHFYPAATHRLQSLREAFADENVMLFLAIRNPASFLPALLNRVKRGQAEKILKSIQPEKLRWSAFIQSLRTTWPEAQLTVWCDEDTPFIWHKLLQEVGGCDPQTQLAHSFDWFNEVMIAGGAEKLEAYLTATPPVDDTHRQRVIGAFLDKFYDESKVDVDVSITGWDAERVDLLSALYDEDVVTLSALDGVSMIQP</sequence>
<proteinExistence type="predicted"/>
<organism evidence="1 2">
    <name type="scientific">Roseinatronobacter alkalisoli</name>
    <dbReference type="NCBI Taxonomy" id="3028235"/>
    <lineage>
        <taxon>Bacteria</taxon>
        <taxon>Pseudomonadati</taxon>
        <taxon>Pseudomonadota</taxon>
        <taxon>Alphaproteobacteria</taxon>
        <taxon>Rhodobacterales</taxon>
        <taxon>Paracoccaceae</taxon>
        <taxon>Roseinatronobacter</taxon>
    </lineage>
</organism>
<keyword evidence="2" id="KW-1185">Reference proteome</keyword>
<protein>
    <recommendedName>
        <fullName evidence="3">Sulfotransferase family protein</fullName>
    </recommendedName>
</protein>
<comment type="caution">
    <text evidence="1">The sequence shown here is derived from an EMBL/GenBank/DDBJ whole genome shotgun (WGS) entry which is preliminary data.</text>
</comment>
<dbReference type="EMBL" id="JAQZSM010000001">
    <property type="protein sequence ID" value="MDD7969918.1"/>
    <property type="molecule type" value="Genomic_DNA"/>
</dbReference>
<evidence type="ECO:0008006" key="3">
    <source>
        <dbReference type="Google" id="ProtNLM"/>
    </source>
</evidence>
<dbReference type="RefSeq" id="WP_274350436.1">
    <property type="nucleotide sequence ID" value="NZ_JAQZSM010000001.1"/>
</dbReference>
<evidence type="ECO:0000313" key="1">
    <source>
        <dbReference type="EMBL" id="MDD7969918.1"/>
    </source>
</evidence>
<gene>
    <name evidence="1" type="ORF">PUT78_02295</name>
</gene>